<dbReference type="Pfam" id="PF01266">
    <property type="entry name" value="DAO"/>
    <property type="match status" value="1"/>
</dbReference>
<dbReference type="Proteomes" id="UP001462640">
    <property type="component" value="Unassembled WGS sequence"/>
</dbReference>
<dbReference type="InterPro" id="IPR036188">
    <property type="entry name" value="FAD/NAD-bd_sf"/>
</dbReference>
<sequence length="384" mass="40648">METVQALVIGAGVVGLAVARALARRGLETLVLEQDTALGQGISARNSEVIHAGLYYPTGSLKARCCVRGRPLLYDFCEARQVPHRRCGKLLVATSPAQRAALESLAAQARANGVDDLQWLGGPEAQALEPALRADAALLSPSTGIVDSHALMQALEADLEADGGQVLPCSRVLGWHSRPEGLHVLRVRSADGEVSELGCRVLVNAAGLWATALAEASTGLPPGLSSAFCKGSYFSLQGRSPFSRLVYPLPEDGGLGVHLTLDLAGLARFGPDVQWLPEGTTPESLDYAVEPSRMQGFEADIRRYWPGLPDGALQPAYSGVRPKLHRPGSATPDFQIEGPAQHGRAGLVHLLGIESPGLTSCLALAEEVLKRLALDPLPPSQRRT</sequence>
<organism evidence="7 8">
    <name type="scientific">Roseateles flavus</name>
    <dbReference type="NCBI Taxonomy" id="3149041"/>
    <lineage>
        <taxon>Bacteria</taxon>
        <taxon>Pseudomonadati</taxon>
        <taxon>Pseudomonadota</taxon>
        <taxon>Betaproteobacteria</taxon>
        <taxon>Burkholderiales</taxon>
        <taxon>Sphaerotilaceae</taxon>
        <taxon>Roseateles</taxon>
    </lineage>
</organism>
<dbReference type="Gene3D" id="3.50.50.60">
    <property type="entry name" value="FAD/NAD(P)-binding domain"/>
    <property type="match status" value="1"/>
</dbReference>
<evidence type="ECO:0000256" key="5">
    <source>
        <dbReference type="ARBA" id="ARBA00037941"/>
    </source>
</evidence>
<proteinExistence type="inferred from homology"/>
<evidence type="ECO:0000259" key="6">
    <source>
        <dbReference type="Pfam" id="PF01266"/>
    </source>
</evidence>
<dbReference type="RefSeq" id="WP_347611373.1">
    <property type="nucleotide sequence ID" value="NZ_JBDPZC010000007.1"/>
</dbReference>
<dbReference type="SUPFAM" id="SSF51905">
    <property type="entry name" value="FAD/NAD(P)-binding domain"/>
    <property type="match status" value="1"/>
</dbReference>
<feature type="domain" description="FAD dependent oxidoreductase" evidence="6">
    <location>
        <begin position="6"/>
        <end position="368"/>
    </location>
</feature>
<keyword evidence="8" id="KW-1185">Reference proteome</keyword>
<dbReference type="PANTHER" id="PTHR43104">
    <property type="entry name" value="L-2-HYDROXYGLUTARATE DEHYDROGENASE, MITOCHONDRIAL"/>
    <property type="match status" value="1"/>
</dbReference>
<evidence type="ECO:0000256" key="1">
    <source>
        <dbReference type="ARBA" id="ARBA00001974"/>
    </source>
</evidence>
<reference evidence="7 8" key="1">
    <citation type="submission" date="2024-05" db="EMBL/GenBank/DDBJ databases">
        <title>Roseateles sp. 2.12 16S ribosomal RNA gene Genome sequencing and assembly.</title>
        <authorList>
            <person name="Woo H."/>
        </authorList>
    </citation>
    <scope>NUCLEOTIDE SEQUENCE [LARGE SCALE GENOMIC DNA]</scope>
    <source>
        <strain evidence="7 8">2.12</strain>
    </source>
</reference>
<evidence type="ECO:0000313" key="7">
    <source>
        <dbReference type="EMBL" id="MEO3714264.1"/>
    </source>
</evidence>
<dbReference type="Gene3D" id="3.30.9.10">
    <property type="entry name" value="D-Amino Acid Oxidase, subunit A, domain 2"/>
    <property type="match status" value="1"/>
</dbReference>
<protein>
    <submittedName>
        <fullName evidence="7">NAD(P)/FAD-dependent oxidoreductase</fullName>
    </submittedName>
</protein>
<keyword evidence="4" id="KW-0560">Oxidoreductase</keyword>
<dbReference type="EMBL" id="JBDPZC010000007">
    <property type="protein sequence ID" value="MEO3714264.1"/>
    <property type="molecule type" value="Genomic_DNA"/>
</dbReference>
<evidence type="ECO:0000256" key="2">
    <source>
        <dbReference type="ARBA" id="ARBA00022630"/>
    </source>
</evidence>
<dbReference type="PANTHER" id="PTHR43104:SF4">
    <property type="entry name" value="L-2-HYDROXYGLUTARATE DEHYDROGENASE, MITOCHONDRIAL"/>
    <property type="match status" value="1"/>
</dbReference>
<evidence type="ECO:0000313" key="8">
    <source>
        <dbReference type="Proteomes" id="UP001462640"/>
    </source>
</evidence>
<name>A0ABV0GGS0_9BURK</name>
<dbReference type="InterPro" id="IPR006076">
    <property type="entry name" value="FAD-dep_OxRdtase"/>
</dbReference>
<comment type="similarity">
    <text evidence="5">Belongs to the L2HGDH family.</text>
</comment>
<comment type="cofactor">
    <cofactor evidence="1">
        <name>FAD</name>
        <dbReference type="ChEBI" id="CHEBI:57692"/>
    </cofactor>
</comment>
<accession>A0ABV0GGS0</accession>
<comment type="caution">
    <text evidence="7">The sequence shown here is derived from an EMBL/GenBank/DDBJ whole genome shotgun (WGS) entry which is preliminary data.</text>
</comment>
<gene>
    <name evidence="7" type="ORF">ABDJ40_15985</name>
</gene>
<evidence type="ECO:0000256" key="3">
    <source>
        <dbReference type="ARBA" id="ARBA00022827"/>
    </source>
</evidence>
<keyword evidence="2" id="KW-0285">Flavoprotein</keyword>
<evidence type="ECO:0000256" key="4">
    <source>
        <dbReference type="ARBA" id="ARBA00023002"/>
    </source>
</evidence>
<keyword evidence="3" id="KW-0274">FAD</keyword>